<dbReference type="Proteomes" id="UP000000547">
    <property type="component" value="Chromosome"/>
</dbReference>
<dbReference type="EMBL" id="CP000083">
    <property type="protein sequence ID" value="AAZ26726.1"/>
    <property type="molecule type" value="Genomic_DNA"/>
</dbReference>
<keyword evidence="1" id="KW-1133">Transmembrane helix</keyword>
<keyword evidence="1" id="KW-0472">Membrane</keyword>
<name>Q489N0_COLP3</name>
<dbReference type="AlphaFoldDB" id="Q489N0"/>
<protein>
    <recommendedName>
        <fullName evidence="4">DUF2970 domain-containing protein</fullName>
    </recommendedName>
</protein>
<dbReference type="KEGG" id="cps:CPS_0476"/>
<dbReference type="HOGENOM" id="CLU_180692_2_1_6"/>
<dbReference type="Pfam" id="PF11174">
    <property type="entry name" value="DUF2970"/>
    <property type="match status" value="1"/>
</dbReference>
<evidence type="ECO:0000313" key="3">
    <source>
        <dbReference type="Proteomes" id="UP000000547"/>
    </source>
</evidence>
<dbReference type="RefSeq" id="WP_011041337.1">
    <property type="nucleotide sequence ID" value="NC_003910.7"/>
</dbReference>
<sequence length="58" mass="6287">MKNTFKSVAAAFFGVQNESNRKRDFSEGKLSHFIIAGIIAVLIFIGCLIAVVSLVMPS</sequence>
<evidence type="ECO:0008006" key="4">
    <source>
        <dbReference type="Google" id="ProtNLM"/>
    </source>
</evidence>
<keyword evidence="1" id="KW-0812">Transmembrane</keyword>
<gene>
    <name evidence="2" type="ordered locus">CPS_0476</name>
</gene>
<dbReference type="InterPro" id="IPR021344">
    <property type="entry name" value="DUF2970"/>
</dbReference>
<accession>Q489N0</accession>
<organism evidence="2 3">
    <name type="scientific">Colwellia psychrerythraea (strain 34H / ATCC BAA-681)</name>
    <name type="common">Vibrio psychroerythus</name>
    <dbReference type="NCBI Taxonomy" id="167879"/>
    <lineage>
        <taxon>Bacteria</taxon>
        <taxon>Pseudomonadati</taxon>
        <taxon>Pseudomonadota</taxon>
        <taxon>Gammaproteobacteria</taxon>
        <taxon>Alteromonadales</taxon>
        <taxon>Colwelliaceae</taxon>
        <taxon>Colwellia</taxon>
    </lineage>
</organism>
<evidence type="ECO:0000256" key="1">
    <source>
        <dbReference type="SAM" id="Phobius"/>
    </source>
</evidence>
<reference evidence="2" key="1">
    <citation type="journal article" date="2005" name="Proc. Natl. Acad. Sci. U.S.A.">
        <title>The psychrophilic lifestyle as revealed by the genome sequence of Colwellia psychrerythraea 34H through genomic and proteomic analyses.</title>
        <authorList>
            <person name="Methe B.A."/>
            <person name="Nelson K.E."/>
            <person name="Deming J.W."/>
            <person name="Momen B."/>
            <person name="Melamud E."/>
            <person name="Zhang X."/>
            <person name="Moult J."/>
            <person name="Madupu R."/>
            <person name="Nelson W.C."/>
            <person name="Dodson R.J."/>
            <person name="Brinkac L.M."/>
            <person name="Daugherty S.C."/>
            <person name="Durkin A.S."/>
            <person name="DeBoy R.T."/>
            <person name="Kolonay J.F."/>
            <person name="Sullivan S.A."/>
            <person name="Zhou L."/>
            <person name="Davidsen T.M."/>
            <person name="Wu M."/>
            <person name="Huston A.L."/>
            <person name="Lewis M."/>
            <person name="Weaver B."/>
            <person name="Weidman J.F."/>
            <person name="Khouri H."/>
            <person name="Utterback T.R."/>
            <person name="Feldblyum T.V."/>
            <person name="Fraser C.M."/>
        </authorList>
    </citation>
    <scope>NUCLEOTIDE SEQUENCE [LARGE SCALE GENOMIC DNA]</scope>
    <source>
        <strain evidence="2">34H</strain>
    </source>
</reference>
<evidence type="ECO:0000313" key="2">
    <source>
        <dbReference type="EMBL" id="AAZ26726.1"/>
    </source>
</evidence>
<proteinExistence type="predicted"/>
<dbReference type="STRING" id="167879.CPS_0476"/>
<feature type="transmembrane region" description="Helical" evidence="1">
    <location>
        <begin position="30"/>
        <end position="56"/>
    </location>
</feature>